<keyword evidence="1 5" id="KW-0540">Nuclease</keyword>
<dbReference type="InterPro" id="IPR040992">
    <property type="entry name" value="XRN1_D1"/>
</dbReference>
<keyword evidence="3 5" id="KW-0269">Exonuclease</keyword>
<dbReference type="GO" id="GO:0000956">
    <property type="term" value="P:nuclear-transcribed mRNA catabolic process"/>
    <property type="evidence" value="ECO:0007669"/>
    <property type="project" value="InterPro"/>
</dbReference>
<dbReference type="PANTHER" id="PTHR12341">
    <property type="entry name" value="5'-&gt;3' EXORIBONUCLEASE"/>
    <property type="match status" value="1"/>
</dbReference>
<protein>
    <recommendedName>
        <fullName evidence="5">5'-3' exoribonuclease 1</fullName>
        <ecNumber evidence="5">3.1.13.-</ecNumber>
    </recommendedName>
</protein>
<dbReference type="Pfam" id="PF03159">
    <property type="entry name" value="XRN_N"/>
    <property type="match status" value="1"/>
</dbReference>
<keyword evidence="5" id="KW-0963">Cytoplasm</keyword>
<dbReference type="InterPro" id="IPR016494">
    <property type="entry name" value="5_3_exoribonuclease_1"/>
</dbReference>
<feature type="region of interest" description="Disordered" evidence="6">
    <location>
        <begin position="1124"/>
        <end position="1363"/>
    </location>
</feature>
<evidence type="ECO:0000256" key="2">
    <source>
        <dbReference type="ARBA" id="ARBA00022801"/>
    </source>
</evidence>
<dbReference type="InterPro" id="IPR047007">
    <property type="entry name" value="XRN1_D1_sf"/>
</dbReference>
<dbReference type="Gene3D" id="3.40.50.12390">
    <property type="match status" value="2"/>
</dbReference>
<evidence type="ECO:0000259" key="11">
    <source>
        <dbReference type="Pfam" id="PF18334"/>
    </source>
</evidence>
<evidence type="ECO:0000256" key="3">
    <source>
        <dbReference type="ARBA" id="ARBA00022839"/>
    </source>
</evidence>
<evidence type="ECO:0000259" key="9">
    <source>
        <dbReference type="Pfam" id="PF18129"/>
    </source>
</evidence>
<accession>A0AAE0C199</accession>
<evidence type="ECO:0000256" key="6">
    <source>
        <dbReference type="SAM" id="MobiDB-lite"/>
    </source>
</evidence>
<feature type="domain" description="Exoribonuclease Xrn1 D2/D3" evidence="11">
    <location>
        <begin position="810"/>
        <end position="1014"/>
    </location>
</feature>
<dbReference type="Gene3D" id="2.30.30.750">
    <property type="match status" value="1"/>
</dbReference>
<dbReference type="CDD" id="cd18673">
    <property type="entry name" value="PIN_XRN1-2-like"/>
    <property type="match status" value="1"/>
</dbReference>
<dbReference type="Pfam" id="PF17846">
    <property type="entry name" value="XRN_M"/>
    <property type="match status" value="1"/>
</dbReference>
<dbReference type="GO" id="GO:0005634">
    <property type="term" value="C:nucleus"/>
    <property type="evidence" value="ECO:0007669"/>
    <property type="project" value="TreeGrafter"/>
</dbReference>
<dbReference type="EMBL" id="LGRX02029687">
    <property type="protein sequence ID" value="KAK3246568.1"/>
    <property type="molecule type" value="Genomic_DNA"/>
</dbReference>
<feature type="compositionally biased region" description="Polar residues" evidence="6">
    <location>
        <begin position="1252"/>
        <end position="1266"/>
    </location>
</feature>
<dbReference type="InterPro" id="IPR041412">
    <property type="entry name" value="Xrn1_helical"/>
</dbReference>
<feature type="domain" description="Xrn1 N-terminal" evidence="7">
    <location>
        <begin position="1"/>
        <end position="227"/>
    </location>
</feature>
<reference evidence="12 13" key="1">
    <citation type="journal article" date="2015" name="Genome Biol. Evol.">
        <title>Comparative Genomics of a Bacterivorous Green Alga Reveals Evolutionary Causalities and Consequences of Phago-Mixotrophic Mode of Nutrition.</title>
        <authorList>
            <person name="Burns J.A."/>
            <person name="Paasch A."/>
            <person name="Narechania A."/>
            <person name="Kim E."/>
        </authorList>
    </citation>
    <scope>NUCLEOTIDE SEQUENCE [LARGE SCALE GENOMIC DNA]</scope>
    <source>
        <strain evidence="12 13">PLY_AMNH</strain>
    </source>
</reference>
<dbReference type="InterPro" id="IPR041106">
    <property type="entry name" value="XRN1_D2_D3"/>
</dbReference>
<dbReference type="EC" id="3.1.13.-" evidence="5"/>
<dbReference type="InterPro" id="IPR047008">
    <property type="entry name" value="XRN1_SH3_sf"/>
</dbReference>
<dbReference type="Pfam" id="PF18129">
    <property type="entry name" value="SH3_12"/>
    <property type="match status" value="1"/>
</dbReference>
<dbReference type="PANTHER" id="PTHR12341:SF7">
    <property type="entry name" value="5'-3' EXORIBONUCLEASE 1"/>
    <property type="match status" value="1"/>
</dbReference>
<evidence type="ECO:0000259" key="7">
    <source>
        <dbReference type="Pfam" id="PF03159"/>
    </source>
</evidence>
<gene>
    <name evidence="12" type="ORF">CYMTET_43898</name>
</gene>
<evidence type="ECO:0000313" key="12">
    <source>
        <dbReference type="EMBL" id="KAK3246568.1"/>
    </source>
</evidence>
<dbReference type="Gene3D" id="2.170.260.40">
    <property type="match status" value="1"/>
</dbReference>
<proteinExistence type="inferred from homology"/>
<keyword evidence="2 5" id="KW-0378">Hydrolase</keyword>
<dbReference type="InterPro" id="IPR004859">
    <property type="entry name" value="Xrn1_N"/>
</dbReference>
<dbReference type="Proteomes" id="UP001190700">
    <property type="component" value="Unassembled WGS sequence"/>
</dbReference>
<dbReference type="Pfam" id="PF18334">
    <property type="entry name" value="XRN1_D2_D3"/>
    <property type="match status" value="1"/>
</dbReference>
<dbReference type="GO" id="GO:0005737">
    <property type="term" value="C:cytoplasm"/>
    <property type="evidence" value="ECO:0007669"/>
    <property type="project" value="UniProtKB-SubCell"/>
</dbReference>
<evidence type="ECO:0000313" key="13">
    <source>
        <dbReference type="Proteomes" id="UP001190700"/>
    </source>
</evidence>
<feature type="domain" description="Xrn1 helical" evidence="8">
    <location>
        <begin position="277"/>
        <end position="615"/>
    </location>
</feature>
<feature type="compositionally biased region" description="Polar residues" evidence="6">
    <location>
        <begin position="1305"/>
        <end position="1320"/>
    </location>
</feature>
<organism evidence="12 13">
    <name type="scientific">Cymbomonas tetramitiformis</name>
    <dbReference type="NCBI Taxonomy" id="36881"/>
    <lineage>
        <taxon>Eukaryota</taxon>
        <taxon>Viridiplantae</taxon>
        <taxon>Chlorophyta</taxon>
        <taxon>Pyramimonadophyceae</taxon>
        <taxon>Pyramimonadales</taxon>
        <taxon>Pyramimonadaceae</taxon>
        <taxon>Cymbomonas</taxon>
    </lineage>
</organism>
<keyword evidence="13" id="KW-1185">Reference proteome</keyword>
<evidence type="ECO:0000256" key="4">
    <source>
        <dbReference type="ARBA" id="ARBA00038299"/>
    </source>
</evidence>
<feature type="domain" description="5'-3' exoribonuclease 1 D1" evidence="10">
    <location>
        <begin position="652"/>
        <end position="805"/>
    </location>
</feature>
<dbReference type="GO" id="GO:0004534">
    <property type="term" value="F:5'-3' RNA exonuclease activity"/>
    <property type="evidence" value="ECO:0007669"/>
    <property type="project" value="TreeGrafter"/>
</dbReference>
<evidence type="ECO:0000259" key="8">
    <source>
        <dbReference type="Pfam" id="PF17846"/>
    </source>
</evidence>
<dbReference type="InterPro" id="IPR027073">
    <property type="entry name" value="5_3_exoribonuclease"/>
</dbReference>
<comment type="similarity">
    <text evidence="4 5">Belongs to the 5'-3' exonuclease family.</text>
</comment>
<feature type="domain" description="5'-3' exoribonuclease 1 SH3-like" evidence="9">
    <location>
        <begin position="1057"/>
        <end position="1121"/>
    </location>
</feature>
<evidence type="ECO:0000256" key="5">
    <source>
        <dbReference type="PIRNR" id="PIRNR006743"/>
    </source>
</evidence>
<dbReference type="Gene3D" id="1.25.40.1050">
    <property type="match status" value="1"/>
</dbReference>
<dbReference type="PIRSF" id="PIRSF006743">
    <property type="entry name" value="Exonuclease_Xnr1"/>
    <property type="match status" value="1"/>
</dbReference>
<sequence length="1465" mass="158897">MGIPKFYRWLSERYPLLSQSVTMNGAPETDNLYLDMNGIIHNCTHANGDEASSKPAEEVMMLKIFAYIDTLIQIVKPQQLLFMAIDGCAPRAKMNQQRSRRFRSARDAAEAVEAAKRRGEEVPDDAERFDSNCITPGTVFMARLTEHLKFMIRKKQTEDPLWQKPTVILSGHEVPGEGEHKIMEHIRWARLGADYAPNQRHCLYGLDADLIMLSLVTHEPHFYLLREVVKFGGGGRGQPSREVMENPSEQAFLLLHIGLLRDYIDAEFRSDALGYAYDLENTIDDIVFIIMLVGNDFLPPLPTLDIAEGALDTLFAVYKGLRVQLGGYLTSAGNLNVRRLEILLAAVGELEAEVLEERAKLAQEFAAKQGPPQVDELDEADSMDAQIKEAASTSGALPEGWTQVPVKPPRKPVAQMMCEERVKILLQGGSLEGWRSSYYKEKLGVDPVERDALDVACRVYIEGLVWCLQYYYRGVASWNWFYPSHYAPMASDLVGLEAHGDFTFDPGRPFLPYEQLMAVLPPGSHRLLPPAFHPLMLDPRSPIGDFYPQTFELDMEGKRNDWEAVVLVPFIEEARLLTALAGVDSAALSAEERQRNSRGVMLTFKHTPATKYKFSSTMPKTFADLQECISMCRDTEPYSALPPHAPGFGPELLEGTTTGAASPPAFPTLRTLQFRPDLRKAGVNVFGQPSKKESLILRINDRTAHGAQVSAALVAPAVLGRRCHIGWPYLREAVIHTVSDAARVVDKTGERPLVDVGEWQRSVAMASNKLLSEKGVDVGEVAVVVEVSACEGLVREADGSVQKRWMWLLYPPGSRALCLSRAYFGCMAHVVGPDKAAMDKLIVSVMPHLAADAVAKRLLRSVVAQFHNSGATARQLRLSPSVLGQLTGSVWVRTGEERIDIGLNLKSAARHLCMPDYSRPAAGGRGWEYSDKAVDLVGRYLKDFSWIQMGLGTQQRNDRDGFQAQMFFPEVSREEAQRHLHAARKWLEQCEVAKRPLVEDTAEVASEDAIRALQMALPSRAAGMKAVVLENVAAGLLLQPVDSVSATTAAVAGGPMELGDRVAVVVEGPQRPQFGSQGSVVGVHKEAIEILFDEAFVGGSTLQGRCSGACGGYLKSSDVINISNPHPAAGANQPPPKVSRAKSSDVAPNAWHKAPSSAPSAPITSGGDGDAPRASSERAGDVRAAVGLAQAPLSSKKKKVERRPHSGPRAEQTSAGGGQDGAGVAAVKGRSVGANGRPDPALSQHASAAGLPTSQTSVQEVEQITSKLKDGMSLAPQCSEAPRSNAKTGEEQHTGSAEAFWQMLCNPQTAAGDSSSSSLRDAQKPSKARTRNPKTSEKRQVPVARQVEQQAMHPAEPPLNPGQQLLQLLQPGARRAAGPPGGNVDSSAVNMAAGALANMESAGMAQESKADGWNAMSGSMQPLAANTVFSGSYDDEAEDPAAFWQMLSQQHASEAAAHSLSGDRR</sequence>
<feature type="compositionally biased region" description="Basic residues" evidence="6">
    <location>
        <begin position="1195"/>
        <end position="1206"/>
    </location>
</feature>
<dbReference type="InterPro" id="IPR041385">
    <property type="entry name" value="SH3_12"/>
</dbReference>
<dbReference type="GO" id="GO:0003723">
    <property type="term" value="F:RNA binding"/>
    <property type="evidence" value="ECO:0007669"/>
    <property type="project" value="UniProtKB-KW"/>
</dbReference>
<keyword evidence="5" id="KW-0694">RNA-binding</keyword>
<name>A0AAE0C199_9CHLO</name>
<comment type="caution">
    <text evidence="12">The sequence shown here is derived from an EMBL/GenBank/DDBJ whole genome shotgun (WGS) entry which is preliminary data.</text>
</comment>
<dbReference type="Pfam" id="PF18332">
    <property type="entry name" value="XRN1_D1"/>
    <property type="match status" value="1"/>
</dbReference>
<evidence type="ECO:0000256" key="1">
    <source>
        <dbReference type="ARBA" id="ARBA00022722"/>
    </source>
</evidence>
<comment type="subcellular location">
    <subcellularLocation>
        <location evidence="5">Cytoplasm</location>
    </subcellularLocation>
</comment>
<evidence type="ECO:0000259" key="10">
    <source>
        <dbReference type="Pfam" id="PF18332"/>
    </source>
</evidence>